<feature type="transmembrane region" description="Helical" evidence="9">
    <location>
        <begin position="318"/>
        <end position="338"/>
    </location>
</feature>
<name>A0A2K8GL88_9NEOP</name>
<dbReference type="GO" id="GO:0005886">
    <property type="term" value="C:plasma membrane"/>
    <property type="evidence" value="ECO:0007669"/>
    <property type="project" value="UniProtKB-SubCell"/>
</dbReference>
<evidence type="ECO:0000256" key="7">
    <source>
        <dbReference type="ARBA" id="ARBA00023170"/>
    </source>
</evidence>
<dbReference type="PANTHER" id="PTHR42643">
    <property type="entry name" value="IONOTROPIC RECEPTOR 20A-RELATED"/>
    <property type="match status" value="1"/>
</dbReference>
<keyword evidence="3" id="KW-1003">Cell membrane</keyword>
<gene>
    <name evidence="12" type="primary">IR7d.3</name>
</gene>
<dbReference type="EMBL" id="KY225539">
    <property type="protein sequence ID" value="ARO70551.1"/>
    <property type="molecule type" value="mRNA"/>
</dbReference>
<organism evidence="12">
    <name type="scientific">Dendrolimus punctatus</name>
    <name type="common">masson pine moth</name>
    <dbReference type="NCBI Taxonomy" id="238572"/>
    <lineage>
        <taxon>Eukaryota</taxon>
        <taxon>Metazoa</taxon>
        <taxon>Ecdysozoa</taxon>
        <taxon>Arthropoda</taxon>
        <taxon>Hexapoda</taxon>
        <taxon>Insecta</taxon>
        <taxon>Pterygota</taxon>
        <taxon>Neoptera</taxon>
        <taxon>Endopterygota</taxon>
        <taxon>Lepidoptera</taxon>
        <taxon>Glossata</taxon>
        <taxon>Ditrysia</taxon>
        <taxon>Bombycoidea</taxon>
        <taxon>Lasiocampidae</taxon>
        <taxon>Dendrolimus</taxon>
    </lineage>
</organism>
<keyword evidence="7 12" id="KW-0675">Receptor</keyword>
<comment type="similarity">
    <text evidence="2">Belongs to the glutamate-gated ion channel (TC 1.A.10.1) family.</text>
</comment>
<keyword evidence="8" id="KW-0325">Glycoprotein</keyword>
<proteinExistence type="evidence at transcript level"/>
<evidence type="ECO:0000313" key="12">
    <source>
        <dbReference type="EMBL" id="ARO70551.1"/>
    </source>
</evidence>
<feature type="domain" description="Ionotropic receptor 75a N-terminal" evidence="11">
    <location>
        <begin position="14"/>
        <end position="171"/>
    </location>
</feature>
<protein>
    <submittedName>
        <fullName evidence="12">Antennal ionotropic receptor IR7d.3</fullName>
    </submittedName>
</protein>
<dbReference type="SUPFAM" id="SSF53850">
    <property type="entry name" value="Periplasmic binding protein-like II"/>
    <property type="match status" value="1"/>
</dbReference>
<dbReference type="InterPro" id="IPR057074">
    <property type="entry name" value="IR75A_N"/>
</dbReference>
<evidence type="ECO:0000256" key="6">
    <source>
        <dbReference type="ARBA" id="ARBA00023136"/>
    </source>
</evidence>
<dbReference type="Gene3D" id="1.10.287.70">
    <property type="match status" value="1"/>
</dbReference>
<evidence type="ECO:0000256" key="1">
    <source>
        <dbReference type="ARBA" id="ARBA00004651"/>
    </source>
</evidence>
<evidence type="ECO:0000256" key="2">
    <source>
        <dbReference type="ARBA" id="ARBA00008685"/>
    </source>
</evidence>
<feature type="domain" description="Ionotropic glutamate receptor C-terminal" evidence="10">
    <location>
        <begin position="318"/>
        <end position="525"/>
    </location>
</feature>
<dbReference type="Gene3D" id="3.40.190.10">
    <property type="entry name" value="Periplasmic binding protein-like II"/>
    <property type="match status" value="1"/>
</dbReference>
<dbReference type="AlphaFoldDB" id="A0A2K8GL88"/>
<dbReference type="GO" id="GO:0015276">
    <property type="term" value="F:ligand-gated monoatomic ion channel activity"/>
    <property type="evidence" value="ECO:0007669"/>
    <property type="project" value="InterPro"/>
</dbReference>
<evidence type="ECO:0000256" key="3">
    <source>
        <dbReference type="ARBA" id="ARBA00022475"/>
    </source>
</evidence>
<comment type="subcellular location">
    <subcellularLocation>
        <location evidence="1">Cell membrane</location>
        <topology evidence="1">Multi-pass membrane protein</topology>
    </subcellularLocation>
</comment>
<evidence type="ECO:0000259" key="10">
    <source>
        <dbReference type="Pfam" id="PF00060"/>
    </source>
</evidence>
<dbReference type="Pfam" id="PF24576">
    <property type="entry name" value="IR75A_N"/>
    <property type="match status" value="1"/>
</dbReference>
<keyword evidence="5 9" id="KW-1133">Transmembrane helix</keyword>
<reference evidence="12" key="2">
    <citation type="journal article" date="2018" name="Front. Physiol.">
        <title>Dynamic Changes in Chemosensory Gene Expression during the Dendrolimus punctatus Mating Process.</title>
        <authorList>
            <person name="Zhang S.F."/>
            <person name="Zhang Z."/>
            <person name="Kong X.B."/>
            <person name="Wang H.B."/>
            <person name="Liu F."/>
        </authorList>
    </citation>
    <scope>NUCLEOTIDE SEQUENCE</scope>
</reference>
<evidence type="ECO:0000259" key="11">
    <source>
        <dbReference type="Pfam" id="PF24576"/>
    </source>
</evidence>
<reference evidence="12" key="1">
    <citation type="submission" date="2016-11" db="EMBL/GenBank/DDBJ databases">
        <authorList>
            <person name="Jaros S."/>
            <person name="Januszkiewicz K."/>
            <person name="Wedrychowicz H."/>
        </authorList>
    </citation>
    <scope>NUCLEOTIDE SEQUENCE</scope>
</reference>
<dbReference type="Pfam" id="PF00060">
    <property type="entry name" value="Lig_chan"/>
    <property type="match status" value="1"/>
</dbReference>
<keyword evidence="4 9" id="KW-0812">Transmembrane</keyword>
<dbReference type="InterPro" id="IPR052192">
    <property type="entry name" value="Insect_Ionotropic_Sensory_Rcpt"/>
</dbReference>
<evidence type="ECO:0000256" key="8">
    <source>
        <dbReference type="ARBA" id="ARBA00023180"/>
    </source>
</evidence>
<dbReference type="GO" id="GO:0050906">
    <property type="term" value="P:detection of stimulus involved in sensory perception"/>
    <property type="evidence" value="ECO:0007669"/>
    <property type="project" value="UniProtKB-ARBA"/>
</dbReference>
<accession>A0A2K8GL88</accession>
<evidence type="ECO:0000256" key="9">
    <source>
        <dbReference type="SAM" id="Phobius"/>
    </source>
</evidence>
<feature type="transmembrane region" description="Helical" evidence="9">
    <location>
        <begin position="377"/>
        <end position="397"/>
    </location>
</feature>
<evidence type="ECO:0000256" key="4">
    <source>
        <dbReference type="ARBA" id="ARBA00022692"/>
    </source>
</evidence>
<keyword evidence="6 9" id="KW-0472">Membrane</keyword>
<dbReference type="InterPro" id="IPR001320">
    <property type="entry name" value="Iontro_rcpt_C"/>
</dbReference>
<evidence type="ECO:0000256" key="5">
    <source>
        <dbReference type="ARBA" id="ARBA00022989"/>
    </source>
</evidence>
<dbReference type="PANTHER" id="PTHR42643:SF33">
    <property type="entry name" value="GLUTAMATE RECEPTOR 2-LIKE PROTEIN"/>
    <property type="match status" value="1"/>
</dbReference>
<feature type="transmembrane region" description="Helical" evidence="9">
    <location>
        <begin position="574"/>
        <end position="594"/>
    </location>
</feature>
<sequence>MNLTYGFITETFVDILTIINILQYKNINNVNIIHCDKSFDIITAHKMFAQNKMRTGFLNIGDDVTRNINKHNPTIGIVLNTACESWKDTFDNIDTTNSFRYPFVWLIITNDVSATVNVLSQYPIQVDADVTIMYKSNDTKETFELYETFNTGFNSNGTFQVQYKGPWNSTKNKTNIFLTRMDLTGVLIKVTVVVTRNIINETIEESLVNGAKDGMDSLHKLKFFMILKYIQDMYNFTMELRSTHSWGYIRNGSFDGMVGALINGQADIGGSPIFFRIDRSKFIDYAVETWPSSFSFVFRHPKHSSGFHTIYTRPLDHSVWYCIFGLLLITGVSMFLILKVKIRNQSNDAEESSISLAFLFSFGSLCQQGMPISRKTASVKMLIFITFVYSVTLYQYYNAVIVATLLREPPTTIKSLRDLLESNLKIGVEDVLYNKDYFQRTTDPVAIELYKKKIAYSKHYNFFEPDKGMALVKQGGFAFHLDNIIAYRFMQKQFTEREICELRDVILYPPQKMAAAVAKRSPYKEHMATGIRKIFESGLMRRWKTSLDAPMPKCTHTPDSSIFSVNIREFSSPLIALTFGMIIALIILCCEIFIKNVTKD</sequence>